<feature type="DNA-binding region" description="HMG box" evidence="1">
    <location>
        <begin position="311"/>
        <end position="383"/>
    </location>
</feature>
<feature type="compositionally biased region" description="Acidic residues" evidence="2">
    <location>
        <begin position="157"/>
        <end position="166"/>
    </location>
</feature>
<dbReference type="AlphaFoldDB" id="A0A8H4BQF7"/>
<dbReference type="SUPFAM" id="SSF47095">
    <property type="entry name" value="HMG-box"/>
    <property type="match status" value="2"/>
</dbReference>
<evidence type="ECO:0000256" key="1">
    <source>
        <dbReference type="PROSITE-ProRule" id="PRU00267"/>
    </source>
</evidence>
<feature type="compositionally biased region" description="Basic residues" evidence="2">
    <location>
        <begin position="102"/>
        <end position="119"/>
    </location>
</feature>
<organism evidence="4 5">
    <name type="scientific">Mucor circinelloides f. lusitanicus</name>
    <name type="common">Mucor racemosus var. lusitanicus</name>
    <dbReference type="NCBI Taxonomy" id="29924"/>
    <lineage>
        <taxon>Eukaryota</taxon>
        <taxon>Fungi</taxon>
        <taxon>Fungi incertae sedis</taxon>
        <taxon>Mucoromycota</taxon>
        <taxon>Mucoromycotina</taxon>
        <taxon>Mucoromycetes</taxon>
        <taxon>Mucorales</taxon>
        <taxon>Mucorineae</taxon>
        <taxon>Mucoraceae</taxon>
        <taxon>Mucor</taxon>
    </lineage>
</organism>
<sequence length="403" mass="45856">MSLEAKTYCPECQESIDDADSLEAGECLWCGAFLVNVGLKINTSESSETKTTPGLFDDITVSEDESLVMPRPSKVKHSVKKVEDNFSLESILSQFKQEQKGKPKPKPKPKLKARSKRKQIALSDSSDDEWVAPAPTRRKKTEESKSRKPQSLYNSDQDWDPMDQESDGEKHYDPAFSNDSGSEYHESDSEDDSWLTKLKHPEKGAIKQEEEEKPSRLIKLSKSRAGKASTRPTTSSAKASSSSTPKLKETDPNRVHSFLKFNMEVRGRLAKENKDLSPKDLSRVVSSLWNAMSQDQKAEYANKKYTPKLLKPPSGNPYITYKNEQFHLVQKEFKLKGDTAMRKASSIISVRWKNLDPSIKEEYKAKAKKLREDWALEHPKEYDAYMDNMKAKVSESKRRAFES</sequence>
<feature type="region of interest" description="Disordered" evidence="2">
    <location>
        <begin position="93"/>
        <end position="255"/>
    </location>
</feature>
<feature type="domain" description="HMG box" evidence="3">
    <location>
        <begin position="311"/>
        <end position="383"/>
    </location>
</feature>
<feature type="domain" description="HMG box" evidence="3">
    <location>
        <begin position="251"/>
        <end position="303"/>
    </location>
</feature>
<keyword evidence="1" id="KW-0539">Nucleus</keyword>
<keyword evidence="1" id="KW-0238">DNA-binding</keyword>
<evidence type="ECO:0000256" key="2">
    <source>
        <dbReference type="SAM" id="MobiDB-lite"/>
    </source>
</evidence>
<dbReference type="InterPro" id="IPR036910">
    <property type="entry name" value="HMG_box_dom_sf"/>
</dbReference>
<dbReference type="GO" id="GO:0003677">
    <property type="term" value="F:DNA binding"/>
    <property type="evidence" value="ECO:0007669"/>
    <property type="project" value="UniProtKB-UniRule"/>
</dbReference>
<dbReference type="Proteomes" id="UP000469890">
    <property type="component" value="Unassembled WGS sequence"/>
</dbReference>
<dbReference type="InterPro" id="IPR009071">
    <property type="entry name" value="HMG_box_dom"/>
</dbReference>
<dbReference type="SMART" id="SM00398">
    <property type="entry name" value="HMG"/>
    <property type="match status" value="2"/>
</dbReference>
<evidence type="ECO:0000259" key="3">
    <source>
        <dbReference type="PROSITE" id="PS50118"/>
    </source>
</evidence>
<reference evidence="4 5" key="1">
    <citation type="submission" date="2019-09" db="EMBL/GenBank/DDBJ databases">
        <authorList>
            <consortium name="DOE Joint Genome Institute"/>
            <person name="Mondo S.J."/>
            <person name="Navarro-Mendoza M.I."/>
            <person name="Perez-Arques C."/>
            <person name="Panchal S."/>
            <person name="Nicolas F.E."/>
            <person name="Ganguly P."/>
            <person name="Pangilinan J."/>
            <person name="Grigoriev I."/>
            <person name="Heitman J."/>
            <person name="Sanya K."/>
            <person name="Garre V."/>
        </authorList>
    </citation>
    <scope>NUCLEOTIDE SEQUENCE [LARGE SCALE GENOMIC DNA]</scope>
    <source>
        <strain evidence="4 5">MU402</strain>
    </source>
</reference>
<dbReference type="CDD" id="cd00084">
    <property type="entry name" value="HMG-box_SF"/>
    <property type="match status" value="1"/>
</dbReference>
<comment type="caution">
    <text evidence="4">The sequence shown here is derived from an EMBL/GenBank/DDBJ whole genome shotgun (WGS) entry which is preliminary data.</text>
</comment>
<accession>A0A8H4BQF7</accession>
<evidence type="ECO:0000313" key="4">
    <source>
        <dbReference type="EMBL" id="KAF1805601.1"/>
    </source>
</evidence>
<dbReference type="Pfam" id="PF00505">
    <property type="entry name" value="HMG_box"/>
    <property type="match status" value="1"/>
</dbReference>
<gene>
    <name evidence="4" type="ORF">FB192DRAFT_1363568</name>
</gene>
<evidence type="ECO:0000313" key="5">
    <source>
        <dbReference type="Proteomes" id="UP000469890"/>
    </source>
</evidence>
<dbReference type="Gene3D" id="1.10.30.10">
    <property type="entry name" value="High mobility group box domain"/>
    <property type="match status" value="2"/>
</dbReference>
<feature type="compositionally biased region" description="Low complexity" evidence="2">
    <location>
        <begin position="227"/>
        <end position="245"/>
    </location>
</feature>
<name>A0A8H4BQF7_MUCCL</name>
<feature type="compositionally biased region" description="Basic and acidic residues" evidence="2">
    <location>
        <begin position="199"/>
        <end position="215"/>
    </location>
</feature>
<proteinExistence type="predicted"/>
<dbReference type="EMBL" id="JAAECE010000002">
    <property type="protein sequence ID" value="KAF1805601.1"/>
    <property type="molecule type" value="Genomic_DNA"/>
</dbReference>
<protein>
    <recommendedName>
        <fullName evidence="3">HMG box domain-containing protein</fullName>
    </recommendedName>
</protein>
<dbReference type="GO" id="GO:0005634">
    <property type="term" value="C:nucleus"/>
    <property type="evidence" value="ECO:0007669"/>
    <property type="project" value="UniProtKB-UniRule"/>
</dbReference>
<dbReference type="PROSITE" id="PS50118">
    <property type="entry name" value="HMG_BOX_2"/>
    <property type="match status" value="2"/>
</dbReference>
<feature type="DNA-binding region" description="HMG box" evidence="1">
    <location>
        <begin position="251"/>
        <end position="303"/>
    </location>
</feature>